<dbReference type="InterPro" id="IPR043128">
    <property type="entry name" value="Rev_trsase/Diguanyl_cyclase"/>
</dbReference>
<dbReference type="PANTHER" id="PTHR44757">
    <property type="entry name" value="DIGUANYLATE CYCLASE DGCP"/>
    <property type="match status" value="1"/>
</dbReference>
<dbReference type="PANTHER" id="PTHR44757:SF2">
    <property type="entry name" value="BIOFILM ARCHITECTURE MAINTENANCE PROTEIN MBAA"/>
    <property type="match status" value="1"/>
</dbReference>
<dbReference type="FunFam" id="3.30.70.270:FF:000001">
    <property type="entry name" value="Diguanylate cyclase domain protein"/>
    <property type="match status" value="1"/>
</dbReference>
<dbReference type="SUPFAM" id="SSF55785">
    <property type="entry name" value="PYP-like sensor domain (PAS domain)"/>
    <property type="match status" value="2"/>
</dbReference>
<organism evidence="3 4">
    <name type="scientific">Rhizobium rhizoryzae</name>
    <dbReference type="NCBI Taxonomy" id="451876"/>
    <lineage>
        <taxon>Bacteria</taxon>
        <taxon>Pseudomonadati</taxon>
        <taxon>Pseudomonadota</taxon>
        <taxon>Alphaproteobacteria</taxon>
        <taxon>Hyphomicrobiales</taxon>
        <taxon>Rhizobiaceae</taxon>
        <taxon>Rhizobium/Agrobacterium group</taxon>
        <taxon>Rhizobium</taxon>
    </lineage>
</organism>
<dbReference type="AlphaFoldDB" id="A0A7W6PP05"/>
<dbReference type="Gene3D" id="3.20.20.450">
    <property type="entry name" value="EAL domain"/>
    <property type="match status" value="1"/>
</dbReference>
<accession>A0A7W6PP05</accession>
<dbReference type="RefSeq" id="WP_165136384.1">
    <property type="nucleotide sequence ID" value="NZ_CP049250.1"/>
</dbReference>
<evidence type="ECO:0000313" key="3">
    <source>
        <dbReference type="EMBL" id="MBB4142540.1"/>
    </source>
</evidence>
<protein>
    <submittedName>
        <fullName evidence="3">Diguanylate cyclase (GGDEF)-like protein</fullName>
    </submittedName>
</protein>
<evidence type="ECO:0000313" key="4">
    <source>
        <dbReference type="Proteomes" id="UP000519897"/>
    </source>
</evidence>
<proteinExistence type="predicted"/>
<dbReference type="SMART" id="SM00267">
    <property type="entry name" value="GGDEF"/>
    <property type="match status" value="1"/>
</dbReference>
<reference evidence="3 4" key="1">
    <citation type="submission" date="2020-08" db="EMBL/GenBank/DDBJ databases">
        <title>Genomic Encyclopedia of Type Strains, Phase IV (KMG-IV): sequencing the most valuable type-strain genomes for metagenomic binning, comparative biology and taxonomic classification.</title>
        <authorList>
            <person name="Goeker M."/>
        </authorList>
    </citation>
    <scope>NUCLEOTIDE SEQUENCE [LARGE SCALE GENOMIC DNA]</scope>
    <source>
        <strain evidence="3 4">DSM 29514</strain>
    </source>
</reference>
<comment type="caution">
    <text evidence="3">The sequence shown here is derived from an EMBL/GenBank/DDBJ whole genome shotgun (WGS) entry which is preliminary data.</text>
</comment>
<dbReference type="SUPFAM" id="SSF141868">
    <property type="entry name" value="EAL domain-like"/>
    <property type="match status" value="1"/>
</dbReference>
<dbReference type="NCBIfam" id="TIGR00254">
    <property type="entry name" value="GGDEF"/>
    <property type="match status" value="1"/>
</dbReference>
<gene>
    <name evidence="3" type="ORF">GGQ72_001039</name>
</gene>
<dbReference type="PROSITE" id="PS50883">
    <property type="entry name" value="EAL"/>
    <property type="match status" value="1"/>
</dbReference>
<dbReference type="InterPro" id="IPR035919">
    <property type="entry name" value="EAL_sf"/>
</dbReference>
<dbReference type="InterPro" id="IPR001633">
    <property type="entry name" value="EAL_dom"/>
</dbReference>
<keyword evidence="4" id="KW-1185">Reference proteome</keyword>
<evidence type="ECO:0000259" key="2">
    <source>
        <dbReference type="PROSITE" id="PS50887"/>
    </source>
</evidence>
<dbReference type="PROSITE" id="PS50887">
    <property type="entry name" value="GGDEF"/>
    <property type="match status" value="1"/>
</dbReference>
<evidence type="ECO:0000259" key="1">
    <source>
        <dbReference type="PROSITE" id="PS50883"/>
    </source>
</evidence>
<dbReference type="InterPro" id="IPR029787">
    <property type="entry name" value="Nucleotide_cyclase"/>
</dbReference>
<dbReference type="InterPro" id="IPR035965">
    <property type="entry name" value="PAS-like_dom_sf"/>
</dbReference>
<sequence length="697" mass="78386">MPKVSVAERVTLQPEEQPVVWQGGDLLDRLSTAVWIFDIDEGRVVWGNEMALEIWAAINLEELRARRMKDNMSPAVSRRLLQYQTDFIDKDAVFTEMWTLYPRGVPRPLQVRFSGFRLPDGRMAMLCEGRDEMSLVPEAIRSADVLLHTHLMISLHTIEGRTLYCNPAARADFDIRYGSLSDRFVNPQDFESLLQRLNGGGEARLIAEVYTAQGKRWHELIARSCFDPVSGSPSLILSESDVTELKEAEALAQKLAHHDPLTGLFNRLSLPIRFEELTTKAELTGSRISLLFIDLDQFKTVNDTLGHLQGDNLLRDVAGRLREICSEDDIVVRLAGDEFLFLLFQHNDMPCRVKLIADRVLDKLAISVESDRHQIVVTPSIGIAHYPDHGTDIQTLMRRADLAMYQAKAAGRNQVFVYNEALSRAREEEIELLTGLRDGLRYGQIVPFYQPRVSAVDGSIIGMEALARWKHPKLGMVPPSTFIPLAEKAGLINQIGTIVLEQAVEQREKWMRNGIDLTISVNLSLRQLCETDFSAVVEACLNRHSCPPERLELELTETLFSDSDPIIQENLNRIRELGVRIAIDDFGTGYSNIARLNELAVDCIKIDRSLVSQLPKNEEMVSLVIAMCKLMQVTIVAEGIENETVAEWVRSHGVHELQGYLYGAPLPAACAEKLARNSNLRFADISVEQDHFVAAGI</sequence>
<dbReference type="CDD" id="cd01949">
    <property type="entry name" value="GGDEF"/>
    <property type="match status" value="1"/>
</dbReference>
<dbReference type="Gene3D" id="3.30.70.270">
    <property type="match status" value="1"/>
</dbReference>
<feature type="domain" description="EAL" evidence="1">
    <location>
        <begin position="429"/>
        <end position="679"/>
    </location>
</feature>
<dbReference type="Proteomes" id="UP000519897">
    <property type="component" value="Unassembled WGS sequence"/>
</dbReference>
<dbReference type="SMART" id="SM00052">
    <property type="entry name" value="EAL"/>
    <property type="match status" value="1"/>
</dbReference>
<dbReference type="CDD" id="cd01948">
    <property type="entry name" value="EAL"/>
    <property type="match status" value="1"/>
</dbReference>
<dbReference type="SUPFAM" id="SSF55073">
    <property type="entry name" value="Nucleotide cyclase"/>
    <property type="match status" value="1"/>
</dbReference>
<dbReference type="Pfam" id="PF00990">
    <property type="entry name" value="GGDEF"/>
    <property type="match status" value="1"/>
</dbReference>
<dbReference type="EMBL" id="JACIEC010000001">
    <property type="protein sequence ID" value="MBB4142540.1"/>
    <property type="molecule type" value="Genomic_DNA"/>
</dbReference>
<dbReference type="Pfam" id="PF00563">
    <property type="entry name" value="EAL"/>
    <property type="match status" value="1"/>
</dbReference>
<feature type="domain" description="GGDEF" evidence="2">
    <location>
        <begin position="286"/>
        <end position="420"/>
    </location>
</feature>
<dbReference type="GO" id="GO:0003824">
    <property type="term" value="F:catalytic activity"/>
    <property type="evidence" value="ECO:0007669"/>
    <property type="project" value="UniProtKB-ARBA"/>
</dbReference>
<name>A0A7W6PP05_9HYPH</name>
<dbReference type="InterPro" id="IPR000160">
    <property type="entry name" value="GGDEF_dom"/>
</dbReference>
<dbReference type="InterPro" id="IPR052155">
    <property type="entry name" value="Biofilm_reg_signaling"/>
</dbReference>